<evidence type="ECO:0000256" key="7">
    <source>
        <dbReference type="ARBA" id="ARBA00022827"/>
    </source>
</evidence>
<name>A0A1B9NY11_ALILO</name>
<keyword evidence="7 10" id="KW-0274">FAD</keyword>
<dbReference type="OrthoDB" id="9786494at2"/>
<dbReference type="SUPFAM" id="SSF51905">
    <property type="entry name" value="FAD/NAD(P)-binding domain"/>
    <property type="match status" value="1"/>
</dbReference>
<dbReference type="AlphaFoldDB" id="A0A1B9NY11"/>
<dbReference type="Proteomes" id="UP000093523">
    <property type="component" value="Unassembled WGS sequence"/>
</dbReference>
<evidence type="ECO:0000259" key="11">
    <source>
        <dbReference type="Pfam" id="PF01266"/>
    </source>
</evidence>
<evidence type="ECO:0000259" key="12">
    <source>
        <dbReference type="Pfam" id="PF05430"/>
    </source>
</evidence>
<evidence type="ECO:0000256" key="1">
    <source>
        <dbReference type="ARBA" id="ARBA00022490"/>
    </source>
</evidence>
<dbReference type="GO" id="GO:0004808">
    <property type="term" value="F:tRNA (5-methylaminomethyl-2-thiouridylate)(34)-methyltransferase activity"/>
    <property type="evidence" value="ECO:0007669"/>
    <property type="project" value="UniProtKB-EC"/>
</dbReference>
<dbReference type="GO" id="GO:0005737">
    <property type="term" value="C:cytoplasm"/>
    <property type="evidence" value="ECO:0007669"/>
    <property type="project" value="UniProtKB-SubCell"/>
</dbReference>
<dbReference type="InterPro" id="IPR036188">
    <property type="entry name" value="FAD/NAD-bd_sf"/>
</dbReference>
<comment type="similarity">
    <text evidence="10">In the N-terminal section; belongs to the methyltransferase superfamily. tRNA (mnm(5)s(2)U34)-methyltransferase family.</text>
</comment>
<dbReference type="EC" id="2.1.1.61" evidence="10"/>
<keyword evidence="2 10" id="KW-0489">Methyltransferase</keyword>
<dbReference type="InterPro" id="IPR023032">
    <property type="entry name" value="tRNA_MAMT_biosynth_bifunc_MnmC"/>
</dbReference>
<feature type="domain" description="MnmC-like methyltransferase" evidence="12">
    <location>
        <begin position="124"/>
        <end position="249"/>
    </location>
</feature>
<sequence>MSQNHVIPKNNITNAVLEWNESGTPVSNDFDDVYFSNDNGLEETRYVFLQQNHLLRRWQECDLRRFVIGETGFGTGLNFLAVWQCFKEFRAQYPDAPLKELHFVSFEKFPVTKSDLVKAHQAWPELAEFAEQLHKYYPAAVPDCHRLVLEEGMITLDLWFGDIKDCMPQIWMDDHGIIDAWFLDGFAPSKNPEMWNQNLFDNMANLAKEHCTCATFTSAGFVRRGLIEAGFDMKKVKGFAHKREMIAGTLTERKAKANHAVWYARTTPEEVTDVAIIGGGVASAALAMTLLRRGVKVTVYCKDEKAAQGASGNQQGAVYPLLNEKYNSLSRFFAPGFIFARQFIEQAAEQVEFDHDWCGVTQLKWDDKSEKKLNKMLAAHFPNELVTELNKEDTNLHVGLPINMESVHYPLGGWLCPKQLTRGLFDHFAANPLFTLHCDSEVTSLQQTNDKQWHVLLGDSVHPHQTVIVANGHRFTDFEQTKDIPATAVRGQVSHIPTTESLKKLNTVLCYDGYLTPENTKHQTHCIGASYDRRDLDLKFKESDQVENGERLHKCIPNEAWPKEADTSSNQARVGIRCASRDHLPFIGNVVRFEAMQEEYKNLYKKRHWQRDAKEIPIYEGLFCMLTLGSRGLSSAPLLAETLVSQIMGDPIPLPNSVLEGLHPGRLWVRRLLKGKPLDI</sequence>
<keyword evidence="3 10" id="KW-0285">Flavoprotein</keyword>
<dbReference type="InterPro" id="IPR008471">
    <property type="entry name" value="MnmC-like_methylTransf"/>
</dbReference>
<dbReference type="GO" id="GO:0050660">
    <property type="term" value="F:flavin adenine dinucleotide binding"/>
    <property type="evidence" value="ECO:0007669"/>
    <property type="project" value="UniProtKB-UniRule"/>
</dbReference>
<gene>
    <name evidence="10" type="primary">mnmC</name>
    <name evidence="13" type="ORF">A6E04_12930</name>
</gene>
<dbReference type="InterPro" id="IPR017610">
    <property type="entry name" value="tRNA_S-uridine_synth_MnmC_C"/>
</dbReference>
<dbReference type="EMBL" id="MAJU01000011">
    <property type="protein sequence ID" value="OCH20689.1"/>
    <property type="molecule type" value="Genomic_DNA"/>
</dbReference>
<dbReference type="InterPro" id="IPR029063">
    <property type="entry name" value="SAM-dependent_MTases_sf"/>
</dbReference>
<dbReference type="Gene3D" id="3.40.50.150">
    <property type="entry name" value="Vaccinia Virus protein VP39"/>
    <property type="match status" value="1"/>
</dbReference>
<evidence type="ECO:0000256" key="10">
    <source>
        <dbReference type="HAMAP-Rule" id="MF_01102"/>
    </source>
</evidence>
<evidence type="ECO:0000313" key="14">
    <source>
        <dbReference type="Proteomes" id="UP000093523"/>
    </source>
</evidence>
<comment type="cofactor">
    <cofactor evidence="10">
        <name>FAD</name>
        <dbReference type="ChEBI" id="CHEBI:57692"/>
    </cofactor>
</comment>
<proteinExistence type="inferred from homology"/>
<dbReference type="HAMAP" id="MF_01102">
    <property type="entry name" value="MnmC"/>
    <property type="match status" value="1"/>
</dbReference>
<dbReference type="Pfam" id="PF05430">
    <property type="entry name" value="Methyltransf_30"/>
    <property type="match status" value="1"/>
</dbReference>
<dbReference type="NCBIfam" id="NF033855">
    <property type="entry name" value="tRNA_MNMC2"/>
    <property type="match status" value="1"/>
</dbReference>
<dbReference type="STRING" id="688.A6E04_12930"/>
<dbReference type="Gene3D" id="3.30.9.10">
    <property type="entry name" value="D-Amino Acid Oxidase, subunit A, domain 2"/>
    <property type="match status" value="1"/>
</dbReference>
<dbReference type="EC" id="1.5.-.-" evidence="10"/>
<dbReference type="NCBIfam" id="TIGR03197">
    <property type="entry name" value="MnmC_Cterm"/>
    <property type="match status" value="1"/>
</dbReference>
<dbReference type="GO" id="GO:0002098">
    <property type="term" value="P:tRNA wobble uridine modification"/>
    <property type="evidence" value="ECO:0007669"/>
    <property type="project" value="TreeGrafter"/>
</dbReference>
<dbReference type="Pfam" id="PF01266">
    <property type="entry name" value="DAO"/>
    <property type="match status" value="1"/>
</dbReference>
<dbReference type="NCBIfam" id="NF002484">
    <property type="entry name" value="PRK01747.1-5"/>
    <property type="match status" value="1"/>
</dbReference>
<feature type="region of interest" description="tRNA (mnm(5)s(2)U34)-methyltransferase" evidence="10">
    <location>
        <begin position="1"/>
        <end position="251"/>
    </location>
</feature>
<evidence type="ECO:0000256" key="3">
    <source>
        <dbReference type="ARBA" id="ARBA00022630"/>
    </source>
</evidence>
<comment type="catalytic activity">
    <reaction evidence="10">
        <text>5-aminomethyl-2-thiouridine(34) in tRNA + S-adenosyl-L-methionine = 5-methylaminomethyl-2-thiouridine(34) in tRNA + S-adenosyl-L-homocysteine + H(+)</text>
        <dbReference type="Rhea" id="RHEA:19569"/>
        <dbReference type="Rhea" id="RHEA-COMP:10195"/>
        <dbReference type="Rhea" id="RHEA-COMP:10197"/>
        <dbReference type="ChEBI" id="CHEBI:15378"/>
        <dbReference type="ChEBI" id="CHEBI:57856"/>
        <dbReference type="ChEBI" id="CHEBI:59789"/>
        <dbReference type="ChEBI" id="CHEBI:74454"/>
        <dbReference type="ChEBI" id="CHEBI:74455"/>
        <dbReference type="EC" id="2.1.1.61"/>
    </reaction>
</comment>
<dbReference type="RefSeq" id="WP_065611296.1">
    <property type="nucleotide sequence ID" value="NZ_CAWMPN010000011.1"/>
</dbReference>
<keyword evidence="6 10" id="KW-0819">tRNA processing</keyword>
<keyword evidence="5 10" id="KW-0949">S-adenosyl-L-methionine</keyword>
<evidence type="ECO:0000313" key="13">
    <source>
        <dbReference type="EMBL" id="OCH20689.1"/>
    </source>
</evidence>
<dbReference type="GO" id="GO:0016645">
    <property type="term" value="F:oxidoreductase activity, acting on the CH-NH group of donors"/>
    <property type="evidence" value="ECO:0007669"/>
    <property type="project" value="InterPro"/>
</dbReference>
<evidence type="ECO:0000256" key="4">
    <source>
        <dbReference type="ARBA" id="ARBA00022679"/>
    </source>
</evidence>
<evidence type="ECO:0000256" key="9">
    <source>
        <dbReference type="ARBA" id="ARBA00023268"/>
    </source>
</evidence>
<keyword evidence="9 10" id="KW-0511">Multifunctional enzyme</keyword>
<protein>
    <recommendedName>
        <fullName evidence="10">tRNA 5-methylaminomethyl-2-thiouridine biosynthesis bifunctional protein MnmC</fullName>
        <shortName evidence="10">tRNA mnm(5)s(2)U biosynthesis bifunctional protein</shortName>
    </recommendedName>
    <domain>
        <recommendedName>
            <fullName evidence="10">tRNA (mnm(5)s(2)U34)-methyltransferase</fullName>
            <ecNumber evidence="10">2.1.1.61</ecNumber>
        </recommendedName>
    </domain>
    <domain>
        <recommendedName>
            <fullName evidence="10">FAD-dependent cmnm(5)s(2)U34 oxidoreductase</fullName>
            <ecNumber evidence="10">1.5.-.-</ecNumber>
        </recommendedName>
    </domain>
</protein>
<keyword evidence="8 10" id="KW-0560">Oxidoreductase</keyword>
<feature type="region of interest" description="FAD-dependent cmnm(5)s(2)U34 oxidoreductase" evidence="10">
    <location>
        <begin position="277"/>
        <end position="680"/>
    </location>
</feature>
<dbReference type="NCBIfam" id="NF002481">
    <property type="entry name" value="PRK01747.1-2"/>
    <property type="match status" value="1"/>
</dbReference>
<evidence type="ECO:0000256" key="6">
    <source>
        <dbReference type="ARBA" id="ARBA00022694"/>
    </source>
</evidence>
<organism evidence="13 14">
    <name type="scientific">Aliivibrio logei</name>
    <name type="common">Vibrio logei</name>
    <dbReference type="NCBI Taxonomy" id="688"/>
    <lineage>
        <taxon>Bacteria</taxon>
        <taxon>Pseudomonadati</taxon>
        <taxon>Pseudomonadota</taxon>
        <taxon>Gammaproteobacteria</taxon>
        <taxon>Vibrionales</taxon>
        <taxon>Vibrionaceae</taxon>
        <taxon>Aliivibrio</taxon>
    </lineage>
</organism>
<comment type="subcellular location">
    <subcellularLocation>
        <location evidence="10">Cytoplasm</location>
    </subcellularLocation>
</comment>
<evidence type="ECO:0000256" key="5">
    <source>
        <dbReference type="ARBA" id="ARBA00022691"/>
    </source>
</evidence>
<dbReference type="PANTHER" id="PTHR13847">
    <property type="entry name" value="SARCOSINE DEHYDROGENASE-RELATED"/>
    <property type="match status" value="1"/>
</dbReference>
<dbReference type="FunFam" id="3.40.50.150:FF:000107">
    <property type="entry name" value="tRNA 5-methylaminomethyl-2-thiouridine biosynthesis bifunctional protein MnmC"/>
    <property type="match status" value="1"/>
</dbReference>
<accession>A0A1B9NY11</accession>
<dbReference type="InterPro" id="IPR006076">
    <property type="entry name" value="FAD-dep_OxRdtase"/>
</dbReference>
<comment type="similarity">
    <text evidence="10">In the C-terminal section; belongs to the DAO family.</text>
</comment>
<dbReference type="Gene3D" id="3.50.50.60">
    <property type="entry name" value="FAD/NAD(P)-binding domain"/>
    <property type="match status" value="1"/>
</dbReference>
<comment type="function">
    <text evidence="10">Catalyzes the last two steps in the biosynthesis of 5-methylaminomethyl-2-thiouridine (mnm(5)s(2)U) at the wobble position (U34) in tRNA. Catalyzes the FAD-dependent demodification of cmnm(5)s(2)U34 to nm(5)s(2)U34, followed by the transfer of a methyl group from S-adenosyl-L-methionine to nm(5)s(2)U34, to form mnm(5)s(2)U34.</text>
</comment>
<feature type="domain" description="FAD dependent oxidoreductase" evidence="11">
    <location>
        <begin position="273"/>
        <end position="644"/>
    </location>
</feature>
<dbReference type="PANTHER" id="PTHR13847:SF283">
    <property type="entry name" value="TRNA 5-METHYLAMINOMETHYL-2-THIOURIDINE BIOSYNTHESIS BIFUNCTIONAL PROTEIN MNMC"/>
    <property type="match status" value="1"/>
</dbReference>
<evidence type="ECO:0000256" key="2">
    <source>
        <dbReference type="ARBA" id="ARBA00022603"/>
    </source>
</evidence>
<evidence type="ECO:0000256" key="8">
    <source>
        <dbReference type="ARBA" id="ARBA00023002"/>
    </source>
</evidence>
<reference evidence="13 14" key="1">
    <citation type="submission" date="2016-06" db="EMBL/GenBank/DDBJ databases">
        <authorList>
            <person name="Kjaerup R.B."/>
            <person name="Dalgaard T.S."/>
            <person name="Juul-Madsen H.R."/>
        </authorList>
    </citation>
    <scope>NUCLEOTIDE SEQUENCE [LARGE SCALE GENOMIC DNA]</scope>
    <source>
        <strain evidence="13 14">1S159</strain>
    </source>
</reference>
<keyword evidence="1 10" id="KW-0963">Cytoplasm</keyword>
<dbReference type="InterPro" id="IPR047785">
    <property type="entry name" value="tRNA_MNMC2"/>
</dbReference>
<dbReference type="GO" id="GO:0032259">
    <property type="term" value="P:methylation"/>
    <property type="evidence" value="ECO:0007669"/>
    <property type="project" value="UniProtKB-KW"/>
</dbReference>
<keyword evidence="4 10" id="KW-0808">Transferase</keyword>
<comment type="caution">
    <text evidence="13">The sequence shown here is derived from an EMBL/GenBank/DDBJ whole genome shotgun (WGS) entry which is preliminary data.</text>
</comment>